<evidence type="ECO:0000256" key="4">
    <source>
        <dbReference type="SAM" id="Phobius"/>
    </source>
</evidence>
<dbReference type="AlphaFoldDB" id="A0A9Q3VVQ8"/>
<gene>
    <name evidence="6" type="ORF">LJ657_32430</name>
</gene>
<feature type="binding site" evidence="3">
    <location>
        <begin position="193"/>
        <end position="200"/>
    </location>
    <ligand>
        <name>ATP</name>
        <dbReference type="ChEBI" id="CHEBI:30616"/>
    </ligand>
</feature>
<dbReference type="GO" id="GO:0051301">
    <property type="term" value="P:cell division"/>
    <property type="evidence" value="ECO:0007669"/>
    <property type="project" value="UniProtKB-KW"/>
</dbReference>
<dbReference type="PANTHER" id="PTHR22683">
    <property type="entry name" value="SPORULATION PROTEIN RELATED"/>
    <property type="match status" value="1"/>
</dbReference>
<dbReference type="Pfam" id="PF01580">
    <property type="entry name" value="FtsK_SpoIIIE"/>
    <property type="match status" value="1"/>
</dbReference>
<dbReference type="InterPro" id="IPR050206">
    <property type="entry name" value="FtsK/SpoIIIE/SftA"/>
</dbReference>
<feature type="domain" description="FtsK" evidence="5">
    <location>
        <begin position="176"/>
        <end position="374"/>
    </location>
</feature>
<dbReference type="InterPro" id="IPR027417">
    <property type="entry name" value="P-loop_NTPase"/>
</dbReference>
<dbReference type="GO" id="GO:0005524">
    <property type="term" value="F:ATP binding"/>
    <property type="evidence" value="ECO:0007669"/>
    <property type="project" value="UniProtKB-UniRule"/>
</dbReference>
<feature type="transmembrane region" description="Helical" evidence="4">
    <location>
        <begin position="6"/>
        <end position="27"/>
    </location>
</feature>
<dbReference type="InterPro" id="IPR002543">
    <property type="entry name" value="FtsK_dom"/>
</dbReference>
<keyword evidence="6" id="KW-0131">Cell cycle</keyword>
<keyword evidence="7" id="KW-1185">Reference proteome</keyword>
<keyword evidence="2 3" id="KW-0067">ATP-binding</keyword>
<reference evidence="6" key="1">
    <citation type="submission" date="2021-12" db="EMBL/GenBank/DDBJ databases">
        <authorList>
            <person name="Lee J.-H."/>
            <person name="Kim S.-B."/>
        </authorList>
    </citation>
    <scope>NUCLEOTIDE SEQUENCE</scope>
    <source>
        <strain evidence="6">NR30</strain>
    </source>
</reference>
<dbReference type="RefSeq" id="WP_232652466.1">
    <property type="nucleotide sequence ID" value="NZ_JAJSBI010000020.1"/>
</dbReference>
<evidence type="ECO:0000313" key="6">
    <source>
        <dbReference type="EMBL" id="MCD9878243.1"/>
    </source>
</evidence>
<proteinExistence type="predicted"/>
<evidence type="ECO:0000256" key="1">
    <source>
        <dbReference type="ARBA" id="ARBA00022741"/>
    </source>
</evidence>
<name>A0A9Q3VVQ8_9ACTN</name>
<keyword evidence="6" id="KW-0132">Cell division</keyword>
<sequence length="457" mass="48911">MPPEPIAHVALGIAAAFLVTFGAFTALRYLRADSETRASLRLASRIRRTWRRSAPMLGLAVADRTPTTGAQLIAKRGRRPEPRTRIPAITTRADRTGVSIRMKTVAGIGVDEVTQQARHLADLWGCARVSVVPDGPGRLLVRAVRFDPLAAPTRYRPGLTAPATLRVWPMGEDEYAKPVAAALSNVPGIAVAGLPGYGKTSLINSLIGRFAPSDAVQFAVADGKAETADAGDYAEIAPRLFAFVGDDLAEANKLFTRLVKLRRDRFAAMKRALGTANLWDVNPSAAWPLVILVIDEAHTFFSQPKGSDKRSRELAALAAENARLVDDLIRKGRSVGFVTIVVTQKPTGDAIPTSIRDNCGIRVSFAQTTQEAAVAALGDDIRQWPDANPVSLQDPAYVGVASMRIQGQEGFTRVRMPEVTPSDTAEVATATAHLTVDPAALLPHRDGPGPADFTKAA</sequence>
<organism evidence="6 7">
    <name type="scientific">Streptomyces guryensis</name>
    <dbReference type="NCBI Taxonomy" id="2886947"/>
    <lineage>
        <taxon>Bacteria</taxon>
        <taxon>Bacillati</taxon>
        <taxon>Actinomycetota</taxon>
        <taxon>Actinomycetes</taxon>
        <taxon>Kitasatosporales</taxon>
        <taxon>Streptomycetaceae</taxon>
        <taxon>Streptomyces</taxon>
    </lineage>
</organism>
<comment type="caution">
    <text evidence="6">The sequence shown here is derived from an EMBL/GenBank/DDBJ whole genome shotgun (WGS) entry which is preliminary data.</text>
</comment>
<dbReference type="EMBL" id="JAJSBI010000020">
    <property type="protein sequence ID" value="MCD9878243.1"/>
    <property type="molecule type" value="Genomic_DNA"/>
</dbReference>
<dbReference type="GO" id="GO:0003677">
    <property type="term" value="F:DNA binding"/>
    <property type="evidence" value="ECO:0007669"/>
    <property type="project" value="InterPro"/>
</dbReference>
<dbReference type="Gene3D" id="3.40.50.300">
    <property type="entry name" value="P-loop containing nucleotide triphosphate hydrolases"/>
    <property type="match status" value="1"/>
</dbReference>
<evidence type="ECO:0000256" key="2">
    <source>
        <dbReference type="ARBA" id="ARBA00022840"/>
    </source>
</evidence>
<evidence type="ECO:0000313" key="7">
    <source>
        <dbReference type="Proteomes" id="UP001108029"/>
    </source>
</evidence>
<dbReference type="Proteomes" id="UP001108029">
    <property type="component" value="Unassembled WGS sequence"/>
</dbReference>
<keyword evidence="4" id="KW-0812">Transmembrane</keyword>
<evidence type="ECO:0000256" key="3">
    <source>
        <dbReference type="PROSITE-ProRule" id="PRU00289"/>
    </source>
</evidence>
<dbReference type="PROSITE" id="PS50901">
    <property type="entry name" value="FTSK"/>
    <property type="match status" value="1"/>
</dbReference>
<keyword evidence="4" id="KW-1133">Transmembrane helix</keyword>
<dbReference type="PANTHER" id="PTHR22683:SF41">
    <property type="entry name" value="DNA TRANSLOCASE FTSK"/>
    <property type="match status" value="1"/>
</dbReference>
<dbReference type="SUPFAM" id="SSF52540">
    <property type="entry name" value="P-loop containing nucleoside triphosphate hydrolases"/>
    <property type="match status" value="1"/>
</dbReference>
<accession>A0A9Q3VVQ8</accession>
<evidence type="ECO:0000259" key="5">
    <source>
        <dbReference type="PROSITE" id="PS50901"/>
    </source>
</evidence>
<keyword evidence="1 3" id="KW-0547">Nucleotide-binding</keyword>
<keyword evidence="4" id="KW-0472">Membrane</keyword>
<protein>
    <submittedName>
        <fullName evidence="6">Cell division protein FtsK</fullName>
    </submittedName>
</protein>